<dbReference type="Proteomes" id="UP000186666">
    <property type="component" value="Unassembled WGS sequence"/>
</dbReference>
<dbReference type="InterPro" id="IPR050832">
    <property type="entry name" value="Bact_Acetyltransf"/>
</dbReference>
<dbReference type="SUPFAM" id="SSF55729">
    <property type="entry name" value="Acyl-CoA N-acyltransferases (Nat)"/>
    <property type="match status" value="1"/>
</dbReference>
<name>A0ABY1KAX4_9BACL</name>
<dbReference type="Pfam" id="PF00583">
    <property type="entry name" value="Acetyltransf_1"/>
    <property type="match status" value="1"/>
</dbReference>
<feature type="domain" description="N-acetyltransferase" evidence="3">
    <location>
        <begin position="3"/>
        <end position="152"/>
    </location>
</feature>
<evidence type="ECO:0000313" key="5">
    <source>
        <dbReference type="Proteomes" id="UP000186666"/>
    </source>
</evidence>
<proteinExistence type="predicted"/>
<dbReference type="InterPro" id="IPR016181">
    <property type="entry name" value="Acyl_CoA_acyltransferase"/>
</dbReference>
<evidence type="ECO:0000313" key="4">
    <source>
        <dbReference type="EMBL" id="SIR52966.1"/>
    </source>
</evidence>
<evidence type="ECO:0000259" key="3">
    <source>
        <dbReference type="PROSITE" id="PS51186"/>
    </source>
</evidence>
<protein>
    <submittedName>
        <fullName evidence="4">Acetyltransferase (GNAT) family protein</fullName>
    </submittedName>
</protein>
<dbReference type="RefSeq" id="WP_068592556.1">
    <property type="nucleotide sequence ID" value="NZ_FTNK01000017.1"/>
</dbReference>
<keyword evidence="2" id="KW-0012">Acyltransferase</keyword>
<evidence type="ECO:0000256" key="2">
    <source>
        <dbReference type="ARBA" id="ARBA00023315"/>
    </source>
</evidence>
<sequence>MTLKIVEVSSSHTDLSILIKKLDEYLLEKYPTEEIFGVDFTDPKVNDITFIVAYLNEMPVGCGAIREIDKESTELKRFFVEQDFRNRGIAYEILMELEHRAKTLGYTCIKLEAGEPQAEALSFYRKHGYYQIDRFGEYVACESSVCYEKKLNV</sequence>
<gene>
    <name evidence="4" type="ORF">SAMN05421578_11758</name>
</gene>
<dbReference type="PROSITE" id="PS51186">
    <property type="entry name" value="GNAT"/>
    <property type="match status" value="1"/>
</dbReference>
<dbReference type="Gene3D" id="3.40.630.30">
    <property type="match status" value="1"/>
</dbReference>
<dbReference type="PANTHER" id="PTHR43877">
    <property type="entry name" value="AMINOALKYLPHOSPHONATE N-ACETYLTRANSFERASE-RELATED-RELATED"/>
    <property type="match status" value="1"/>
</dbReference>
<dbReference type="PANTHER" id="PTHR43877:SF2">
    <property type="entry name" value="AMINOALKYLPHOSPHONATE N-ACETYLTRANSFERASE-RELATED"/>
    <property type="match status" value="1"/>
</dbReference>
<accession>A0ABY1KAX4</accession>
<organism evidence="4 5">
    <name type="scientific">Paenibacillus macquariensis</name>
    <dbReference type="NCBI Taxonomy" id="948756"/>
    <lineage>
        <taxon>Bacteria</taxon>
        <taxon>Bacillati</taxon>
        <taxon>Bacillota</taxon>
        <taxon>Bacilli</taxon>
        <taxon>Bacillales</taxon>
        <taxon>Paenibacillaceae</taxon>
        <taxon>Paenibacillus</taxon>
    </lineage>
</organism>
<dbReference type="EMBL" id="FTNK01000017">
    <property type="protein sequence ID" value="SIR52966.1"/>
    <property type="molecule type" value="Genomic_DNA"/>
</dbReference>
<evidence type="ECO:0000256" key="1">
    <source>
        <dbReference type="ARBA" id="ARBA00022679"/>
    </source>
</evidence>
<reference evidence="4 5" key="1">
    <citation type="submission" date="2017-01" db="EMBL/GenBank/DDBJ databases">
        <authorList>
            <person name="Varghese N."/>
            <person name="Submissions S."/>
        </authorList>
    </citation>
    <scope>NUCLEOTIDE SEQUENCE [LARGE SCALE GENOMIC DNA]</scope>
    <source>
        <strain evidence="4 5">ATCC 23464</strain>
    </source>
</reference>
<comment type="caution">
    <text evidence="4">The sequence shown here is derived from an EMBL/GenBank/DDBJ whole genome shotgun (WGS) entry which is preliminary data.</text>
</comment>
<dbReference type="CDD" id="cd04301">
    <property type="entry name" value="NAT_SF"/>
    <property type="match status" value="1"/>
</dbReference>
<keyword evidence="5" id="KW-1185">Reference proteome</keyword>
<dbReference type="InterPro" id="IPR000182">
    <property type="entry name" value="GNAT_dom"/>
</dbReference>
<keyword evidence="1" id="KW-0808">Transferase</keyword>